<organism evidence="1 2">
    <name type="scientific">Armadillidium nasatum</name>
    <dbReference type="NCBI Taxonomy" id="96803"/>
    <lineage>
        <taxon>Eukaryota</taxon>
        <taxon>Metazoa</taxon>
        <taxon>Ecdysozoa</taxon>
        <taxon>Arthropoda</taxon>
        <taxon>Crustacea</taxon>
        <taxon>Multicrustacea</taxon>
        <taxon>Malacostraca</taxon>
        <taxon>Eumalacostraca</taxon>
        <taxon>Peracarida</taxon>
        <taxon>Isopoda</taxon>
        <taxon>Oniscidea</taxon>
        <taxon>Crinocheta</taxon>
        <taxon>Armadillidiidae</taxon>
        <taxon>Armadillidium</taxon>
    </lineage>
</organism>
<dbReference type="AlphaFoldDB" id="A0A5N5SM55"/>
<sequence length="115" mass="13149">MNSKKDRELLSPFKIAVVILIEKYGSLKPKFWESESDNLFMFSGRSPNLPPKERKATCMLIANLIQGSDMTLSDLVNLVESSNISSILCTAFLSGLQDVNYEYLFPFVFLLQWIY</sequence>
<name>A0A5N5SM55_9CRUS</name>
<proteinExistence type="predicted"/>
<dbReference type="Proteomes" id="UP000326759">
    <property type="component" value="Unassembled WGS sequence"/>
</dbReference>
<comment type="caution">
    <text evidence="1">The sequence shown here is derived from an EMBL/GenBank/DDBJ whole genome shotgun (WGS) entry which is preliminary data.</text>
</comment>
<evidence type="ECO:0000313" key="1">
    <source>
        <dbReference type="EMBL" id="KAB7494679.1"/>
    </source>
</evidence>
<accession>A0A5N5SM55</accession>
<protein>
    <submittedName>
        <fullName evidence="1">Uncharacterized protein</fullName>
    </submittedName>
</protein>
<keyword evidence="2" id="KW-1185">Reference proteome</keyword>
<gene>
    <name evidence="1" type="ORF">Anas_02693</name>
</gene>
<dbReference type="EMBL" id="SEYY01023690">
    <property type="protein sequence ID" value="KAB7494679.1"/>
    <property type="molecule type" value="Genomic_DNA"/>
</dbReference>
<evidence type="ECO:0000313" key="2">
    <source>
        <dbReference type="Proteomes" id="UP000326759"/>
    </source>
</evidence>
<reference evidence="1 2" key="1">
    <citation type="journal article" date="2019" name="PLoS Biol.">
        <title>Sex chromosomes control vertical transmission of feminizing Wolbachia symbionts in an isopod.</title>
        <authorList>
            <person name="Becking T."/>
            <person name="Chebbi M.A."/>
            <person name="Giraud I."/>
            <person name="Moumen B."/>
            <person name="Laverre T."/>
            <person name="Caubet Y."/>
            <person name="Peccoud J."/>
            <person name="Gilbert C."/>
            <person name="Cordaux R."/>
        </authorList>
    </citation>
    <scope>NUCLEOTIDE SEQUENCE [LARGE SCALE GENOMIC DNA]</scope>
    <source>
        <strain evidence="1">ANa2</strain>
        <tissue evidence="1">Whole body excluding digestive tract and cuticle</tissue>
    </source>
</reference>
<dbReference type="OrthoDB" id="2504561at2759"/>